<dbReference type="Pfam" id="PF02350">
    <property type="entry name" value="Epimerase_2"/>
    <property type="match status" value="1"/>
</dbReference>
<organism evidence="2 3">
    <name type="scientific">Desulfatibacillum alkenivorans DSM 16219</name>
    <dbReference type="NCBI Taxonomy" id="1121393"/>
    <lineage>
        <taxon>Bacteria</taxon>
        <taxon>Pseudomonadati</taxon>
        <taxon>Thermodesulfobacteriota</taxon>
        <taxon>Desulfobacteria</taxon>
        <taxon>Desulfobacterales</taxon>
        <taxon>Desulfatibacillaceae</taxon>
        <taxon>Desulfatibacillum</taxon>
    </lineage>
</organism>
<protein>
    <submittedName>
        <fullName evidence="2">UDP-N-acetylglucosamine 2-epimerase/UDP-N-acetyl-D-glucosamine 2-epimerase, UDP-hydrolysing,TIGR03568</fullName>
    </submittedName>
</protein>
<evidence type="ECO:0000313" key="3">
    <source>
        <dbReference type="Proteomes" id="UP000183994"/>
    </source>
</evidence>
<dbReference type="OrthoDB" id="9803238at2"/>
<keyword evidence="3" id="KW-1185">Reference proteome</keyword>
<evidence type="ECO:0000259" key="1">
    <source>
        <dbReference type="Pfam" id="PF02350"/>
    </source>
</evidence>
<dbReference type="InterPro" id="IPR003331">
    <property type="entry name" value="UDP_GlcNAc_Epimerase_2_dom"/>
</dbReference>
<dbReference type="InterPro" id="IPR029767">
    <property type="entry name" value="WecB-like"/>
</dbReference>
<dbReference type="Gene3D" id="3.40.50.2000">
    <property type="entry name" value="Glycogen Phosphorylase B"/>
    <property type="match status" value="2"/>
</dbReference>
<name>A0A1M6RY15_9BACT</name>
<evidence type="ECO:0000313" key="2">
    <source>
        <dbReference type="EMBL" id="SHK37384.1"/>
    </source>
</evidence>
<feature type="domain" description="UDP-N-acetylglucosamine 2-epimerase" evidence="1">
    <location>
        <begin position="22"/>
        <end position="370"/>
    </location>
</feature>
<sequence length="382" mass="41707">MKLCLVITTRGNYAKVKSIIQAAENDPDVELQIIVGGGAILAKYGNIADSLTTMGVNVDRRIHFLVEGETPVTMAKSAGLAVSEFTTAFENLQPDVVMVIADRFECLSIAMTASYMNIPVAHMEGGEVSGSIDESIRHAITKLSHVHFPATREAADRIIRMGEAPETVFPVGATSLDVIAGLDLDNLQPIMEKQVSAGVGARVDLAQPYLTVIQHPVTTEYAENLEHVNQTLNAIHELGMGTIWIWPNMDAGSDGISKGIRIFREKHVDAPMHFFKSLPIEHYAPLLKNAKAIVGNSSSGIREAAFLGTPCVNIGSRQSGRDRSSNIIDVGYDKAEIKAAIQKQLDHGRYEENHMWGDGKAGPKILEILKTFDFTIQKRICY</sequence>
<dbReference type="RefSeq" id="WP_073477453.1">
    <property type="nucleotide sequence ID" value="NZ_FQZU01000023.1"/>
</dbReference>
<accession>A0A1M6RY15</accession>
<dbReference type="NCBIfam" id="TIGR03568">
    <property type="entry name" value="NeuC_NnaA"/>
    <property type="match status" value="1"/>
</dbReference>
<dbReference type="SUPFAM" id="SSF53756">
    <property type="entry name" value="UDP-Glycosyltransferase/glycogen phosphorylase"/>
    <property type="match status" value="1"/>
</dbReference>
<reference evidence="3" key="1">
    <citation type="submission" date="2016-11" db="EMBL/GenBank/DDBJ databases">
        <authorList>
            <person name="Varghese N."/>
            <person name="Submissions S."/>
        </authorList>
    </citation>
    <scope>NUCLEOTIDE SEQUENCE [LARGE SCALE GENOMIC DNA]</scope>
    <source>
        <strain evidence="3">DSM 16219</strain>
    </source>
</reference>
<dbReference type="InterPro" id="IPR020004">
    <property type="entry name" value="UDP-GlcNAc_Epase"/>
</dbReference>
<dbReference type="PANTHER" id="PTHR43174:SF3">
    <property type="entry name" value="UDP-N-ACETYLGLUCOSAMINE 2-EPIMERASE"/>
    <property type="match status" value="1"/>
</dbReference>
<dbReference type="STRING" id="1121393.SAMN02745216_03340"/>
<dbReference type="EMBL" id="FQZU01000023">
    <property type="protein sequence ID" value="SHK37384.1"/>
    <property type="molecule type" value="Genomic_DNA"/>
</dbReference>
<dbReference type="CDD" id="cd03786">
    <property type="entry name" value="GTB_UDP-GlcNAc_2-Epimerase"/>
    <property type="match status" value="1"/>
</dbReference>
<dbReference type="GO" id="GO:0004553">
    <property type="term" value="F:hydrolase activity, hydrolyzing O-glycosyl compounds"/>
    <property type="evidence" value="ECO:0007669"/>
    <property type="project" value="InterPro"/>
</dbReference>
<proteinExistence type="predicted"/>
<dbReference type="AlphaFoldDB" id="A0A1M6RY15"/>
<dbReference type="GO" id="GO:0006047">
    <property type="term" value="P:UDP-N-acetylglucosamine metabolic process"/>
    <property type="evidence" value="ECO:0007669"/>
    <property type="project" value="InterPro"/>
</dbReference>
<dbReference type="Proteomes" id="UP000183994">
    <property type="component" value="Unassembled WGS sequence"/>
</dbReference>
<dbReference type="PANTHER" id="PTHR43174">
    <property type="entry name" value="UDP-N-ACETYLGLUCOSAMINE 2-EPIMERASE"/>
    <property type="match status" value="1"/>
</dbReference>
<gene>
    <name evidence="2" type="ORF">SAMN02745216_03340</name>
</gene>